<dbReference type="Pfam" id="PF09446">
    <property type="entry name" value="VMA21"/>
    <property type="match status" value="1"/>
</dbReference>
<dbReference type="Proteomes" id="UP000268093">
    <property type="component" value="Unassembled WGS sequence"/>
</dbReference>
<accession>A0A433DHS6</accession>
<keyword evidence="2" id="KW-1185">Reference proteome</keyword>
<sequence length="95" mass="10147">MTMAEKTPNIPASSIEPGLGRPEVPSNVVAKLLLFTFAMVTLPLTTYYQTVDRVFNGNNTYAAAAAAAAANVIAFTYIIAAVLEDRADLQIKKKA</sequence>
<protein>
    <submittedName>
        <fullName evidence="1">Uncharacterized protein</fullName>
    </submittedName>
</protein>
<dbReference type="EMBL" id="RBNI01001537">
    <property type="protein sequence ID" value="RUP50346.1"/>
    <property type="molecule type" value="Genomic_DNA"/>
</dbReference>
<evidence type="ECO:0000313" key="2">
    <source>
        <dbReference type="Proteomes" id="UP000268093"/>
    </source>
</evidence>
<gene>
    <name evidence="1" type="ORF">BC936DRAFT_139587</name>
</gene>
<evidence type="ECO:0000313" key="1">
    <source>
        <dbReference type="EMBL" id="RUP50346.1"/>
    </source>
</evidence>
<dbReference type="GO" id="GO:0031410">
    <property type="term" value="C:cytoplasmic vesicle"/>
    <property type="evidence" value="ECO:0007669"/>
    <property type="project" value="UniProtKB-KW"/>
</dbReference>
<comment type="caution">
    <text evidence="1">The sequence shown here is derived from an EMBL/GenBank/DDBJ whole genome shotgun (WGS) entry which is preliminary data.</text>
</comment>
<dbReference type="GO" id="GO:0070072">
    <property type="term" value="P:vacuolar proton-transporting V-type ATPase complex assembly"/>
    <property type="evidence" value="ECO:0007669"/>
    <property type="project" value="InterPro"/>
</dbReference>
<dbReference type="InterPro" id="IPR019013">
    <property type="entry name" value="Vma21"/>
</dbReference>
<proteinExistence type="predicted"/>
<name>A0A433DHS6_9FUNG</name>
<dbReference type="OrthoDB" id="2435043at2759"/>
<reference evidence="1 2" key="1">
    <citation type="journal article" date="2018" name="New Phytol.">
        <title>Phylogenomics of Endogonaceae and evolution of mycorrhizas within Mucoromycota.</title>
        <authorList>
            <person name="Chang Y."/>
            <person name="Desiro A."/>
            <person name="Na H."/>
            <person name="Sandor L."/>
            <person name="Lipzen A."/>
            <person name="Clum A."/>
            <person name="Barry K."/>
            <person name="Grigoriev I.V."/>
            <person name="Martin F.M."/>
            <person name="Stajich J.E."/>
            <person name="Smith M.E."/>
            <person name="Bonito G."/>
            <person name="Spatafora J.W."/>
        </authorList>
    </citation>
    <scope>NUCLEOTIDE SEQUENCE [LARGE SCALE GENOMIC DNA]</scope>
    <source>
        <strain evidence="1 2">GMNB39</strain>
    </source>
</reference>
<organism evidence="1 2">
    <name type="scientific">Jimgerdemannia flammicorona</name>
    <dbReference type="NCBI Taxonomy" id="994334"/>
    <lineage>
        <taxon>Eukaryota</taxon>
        <taxon>Fungi</taxon>
        <taxon>Fungi incertae sedis</taxon>
        <taxon>Mucoromycota</taxon>
        <taxon>Mucoromycotina</taxon>
        <taxon>Endogonomycetes</taxon>
        <taxon>Endogonales</taxon>
        <taxon>Endogonaceae</taxon>
        <taxon>Jimgerdemannia</taxon>
    </lineage>
</organism>